<feature type="non-terminal residue" evidence="1">
    <location>
        <position position="1"/>
    </location>
</feature>
<dbReference type="InterPro" id="IPR038636">
    <property type="entry name" value="Wzi_sf"/>
</dbReference>
<sequence>WGKVDLLARQQTDLFSGRRDEDEWIFRNRLGAVVEGQLRERVGFRVSFEQTREEGIERKYVIRSDVFEPRREAVQLKGGVADYHEATAAISFGLGDLVDVVAGKGQVMWGPAPEDNLGLSANTPSYDMVLLRSRLGVVRFEHLAARLRPCPDRPDAPTCRGLADEESSYIVNGMTRGLEREKYLAGHRLEASPTRWIDIGFQEVVVYGDRGPELAYLNPFMFFWAAQSYLGDKDNVMMTLDVDVRPHHGWQVYAAYTIDDLKKLKIFSDDFANKFSFQLGALWTNPLGWAQTDVRAEYVRVEPWIYTHKFP</sequence>
<accession>A0A382SHX5</accession>
<organism evidence="1">
    <name type="scientific">marine metagenome</name>
    <dbReference type="NCBI Taxonomy" id="408172"/>
    <lineage>
        <taxon>unclassified sequences</taxon>
        <taxon>metagenomes</taxon>
        <taxon>ecological metagenomes</taxon>
    </lineage>
</organism>
<dbReference type="Gene3D" id="2.40.160.130">
    <property type="entry name" value="Capsule assembly protein Wzi"/>
    <property type="match status" value="1"/>
</dbReference>
<reference evidence="1" key="1">
    <citation type="submission" date="2018-05" db="EMBL/GenBank/DDBJ databases">
        <authorList>
            <person name="Lanie J.A."/>
            <person name="Ng W.-L."/>
            <person name="Kazmierczak K.M."/>
            <person name="Andrzejewski T.M."/>
            <person name="Davidsen T.M."/>
            <person name="Wayne K.J."/>
            <person name="Tettelin H."/>
            <person name="Glass J.I."/>
            <person name="Rusch D."/>
            <person name="Podicherti R."/>
            <person name="Tsui H.-C.T."/>
            <person name="Winkler M.E."/>
        </authorList>
    </citation>
    <scope>NUCLEOTIDE SEQUENCE</scope>
</reference>
<protein>
    <recommendedName>
        <fullName evidence="2">LptD C-terminal domain-containing protein</fullName>
    </recommendedName>
</protein>
<gene>
    <name evidence="1" type="ORF">METZ01_LOCUS362036</name>
</gene>
<dbReference type="EMBL" id="UINC01129043">
    <property type="protein sequence ID" value="SVD09182.1"/>
    <property type="molecule type" value="Genomic_DNA"/>
</dbReference>
<proteinExistence type="predicted"/>
<dbReference type="AlphaFoldDB" id="A0A382SHX5"/>
<feature type="non-terminal residue" evidence="1">
    <location>
        <position position="311"/>
    </location>
</feature>
<evidence type="ECO:0008006" key="2">
    <source>
        <dbReference type="Google" id="ProtNLM"/>
    </source>
</evidence>
<evidence type="ECO:0000313" key="1">
    <source>
        <dbReference type="EMBL" id="SVD09182.1"/>
    </source>
</evidence>
<name>A0A382SHX5_9ZZZZ</name>